<dbReference type="EMBL" id="CAIF01000252">
    <property type="protein sequence ID" value="CCH46520.1"/>
    <property type="molecule type" value="Genomic_DNA"/>
</dbReference>
<proteinExistence type="predicted"/>
<feature type="region of interest" description="Disordered" evidence="1">
    <location>
        <begin position="122"/>
        <end position="149"/>
    </location>
</feature>
<accession>K0KML4</accession>
<evidence type="ECO:0000313" key="3">
    <source>
        <dbReference type="Proteomes" id="UP000009328"/>
    </source>
</evidence>
<evidence type="ECO:0000256" key="1">
    <source>
        <dbReference type="SAM" id="MobiDB-lite"/>
    </source>
</evidence>
<feature type="compositionally biased region" description="Basic and acidic residues" evidence="1">
    <location>
        <begin position="138"/>
        <end position="149"/>
    </location>
</feature>
<protein>
    <submittedName>
        <fullName evidence="2">Uncharacterized protein</fullName>
    </submittedName>
</protein>
<organism evidence="2 3">
    <name type="scientific">Wickerhamomyces ciferrii (strain ATCC 14091 / BCRC 22168 / CBS 111 / JCM 3599 / NBRC 0793 / NRRL Y-1031 F-60-10)</name>
    <name type="common">Yeast</name>
    <name type="synonym">Pichia ciferrii</name>
    <dbReference type="NCBI Taxonomy" id="1206466"/>
    <lineage>
        <taxon>Eukaryota</taxon>
        <taxon>Fungi</taxon>
        <taxon>Dikarya</taxon>
        <taxon>Ascomycota</taxon>
        <taxon>Saccharomycotina</taxon>
        <taxon>Saccharomycetes</taxon>
        <taxon>Phaffomycetales</taxon>
        <taxon>Wickerhamomycetaceae</taxon>
        <taxon>Wickerhamomyces</taxon>
    </lineage>
</organism>
<dbReference type="Proteomes" id="UP000009328">
    <property type="component" value="Unassembled WGS sequence"/>
</dbReference>
<sequence length="149" mass="17334">MYEKLSTKYSKVIEESEGMFVKYTDLRKDYISLSNKIGSLTDILSLIDTLHEHESDISDDKERIINIISKKPNLEKILTPIISNDDEESYTKEFKDFYSLNDLSIHLFQDRNDQDLIKNTTKKLNGEGTKKRKGSITNEDHVKKRKTAD</sequence>
<dbReference type="HOGENOM" id="CLU_1751120_0_0_1"/>
<comment type="caution">
    <text evidence="2">The sequence shown here is derived from an EMBL/GenBank/DDBJ whole genome shotgun (WGS) entry which is preliminary data.</text>
</comment>
<keyword evidence="3" id="KW-1185">Reference proteome</keyword>
<reference evidence="2 3" key="1">
    <citation type="journal article" date="2012" name="Eukaryot. Cell">
        <title>Draft genome sequence of Wickerhamomyces ciferrii NRRL Y-1031 F-60-10.</title>
        <authorList>
            <person name="Schneider J."/>
            <person name="Andrea H."/>
            <person name="Blom J."/>
            <person name="Jaenicke S."/>
            <person name="Ruckert C."/>
            <person name="Schorsch C."/>
            <person name="Szczepanowski R."/>
            <person name="Farwick M."/>
            <person name="Goesmann A."/>
            <person name="Puhler A."/>
            <person name="Schaffer S."/>
            <person name="Tauch A."/>
            <person name="Kohler T."/>
            <person name="Brinkrolf K."/>
        </authorList>
    </citation>
    <scope>NUCLEOTIDE SEQUENCE [LARGE SCALE GENOMIC DNA]</scope>
    <source>
        <strain evidence="3">ATCC 14091 / BCRC 22168 / CBS 111 / JCM 3599 / NBRC 0793 / NRRL Y-1031 F-60-10</strain>
    </source>
</reference>
<gene>
    <name evidence="2" type="ORF">BN7_6113</name>
</gene>
<name>K0KML4_WICCF</name>
<dbReference type="InParanoid" id="K0KML4"/>
<dbReference type="AlphaFoldDB" id="K0KML4"/>
<evidence type="ECO:0000313" key="2">
    <source>
        <dbReference type="EMBL" id="CCH46520.1"/>
    </source>
</evidence>